<dbReference type="EMBL" id="AFNH02000338">
    <property type="protein sequence ID" value="EZG76622.1"/>
    <property type="molecule type" value="Genomic_DNA"/>
</dbReference>
<sequence length="150" mass="17614">MASVILRYYQLPILDIKLEAVRKRKILYIKKIATPDTNEKELLTSNITDRLSYYICYNTRITYAHHICSSHMLMVHMRIIYVTACMCVNDLIDDFRMDEIKRVTSIEPTSIVQNMMFINRLRQSEKSIDIIKGRRTDPAAIILKVEQSVQ</sequence>
<organism evidence="1 2">
    <name type="scientific">Gregarina niphandrodes</name>
    <name type="common">Septate eugregarine</name>
    <dbReference type="NCBI Taxonomy" id="110365"/>
    <lineage>
        <taxon>Eukaryota</taxon>
        <taxon>Sar</taxon>
        <taxon>Alveolata</taxon>
        <taxon>Apicomplexa</taxon>
        <taxon>Conoidasida</taxon>
        <taxon>Gregarinasina</taxon>
        <taxon>Eugregarinorida</taxon>
        <taxon>Gregarinidae</taxon>
        <taxon>Gregarina</taxon>
    </lineage>
</organism>
<gene>
    <name evidence="1" type="ORF">GNI_044280</name>
</gene>
<comment type="caution">
    <text evidence="1">The sequence shown here is derived from an EMBL/GenBank/DDBJ whole genome shotgun (WGS) entry which is preliminary data.</text>
</comment>
<keyword evidence="2" id="KW-1185">Reference proteome</keyword>
<dbReference type="VEuPathDB" id="CryptoDB:GNI_044280"/>
<reference evidence="1" key="1">
    <citation type="submission" date="2013-12" db="EMBL/GenBank/DDBJ databases">
        <authorList>
            <person name="Omoto C.K."/>
            <person name="Sibley D."/>
            <person name="Venepally P."/>
            <person name="Hadjithomas M."/>
            <person name="Karamycheva S."/>
            <person name="Brunk B."/>
            <person name="Roos D."/>
            <person name="Caler E."/>
            <person name="Lorenzi H."/>
        </authorList>
    </citation>
    <scope>NUCLEOTIDE SEQUENCE</scope>
</reference>
<evidence type="ECO:0000313" key="1">
    <source>
        <dbReference type="EMBL" id="EZG76622.1"/>
    </source>
</evidence>
<dbReference type="RefSeq" id="XP_011129560.1">
    <property type="nucleotide sequence ID" value="XM_011131258.1"/>
</dbReference>
<dbReference type="Proteomes" id="UP000019763">
    <property type="component" value="Unassembled WGS sequence"/>
</dbReference>
<proteinExistence type="predicted"/>
<dbReference type="GeneID" id="22911682"/>
<evidence type="ECO:0000313" key="2">
    <source>
        <dbReference type="Proteomes" id="UP000019763"/>
    </source>
</evidence>
<accession>A0A023B9X0</accession>
<name>A0A023B9X0_GRENI</name>
<dbReference type="AlphaFoldDB" id="A0A023B9X0"/>
<protein>
    <submittedName>
        <fullName evidence="1">Uncharacterized protein</fullName>
    </submittedName>
</protein>